<dbReference type="OrthoDB" id="9792229at2"/>
<accession>A0A4S4AUD7</accession>
<evidence type="ECO:0000313" key="3">
    <source>
        <dbReference type="Proteomes" id="UP000307956"/>
    </source>
</evidence>
<dbReference type="AlphaFoldDB" id="A0A4S4AUD7"/>
<gene>
    <name evidence="2" type="ORF">E6O51_04860</name>
</gene>
<dbReference type="EMBL" id="SSOD01000003">
    <property type="protein sequence ID" value="THF63394.1"/>
    <property type="molecule type" value="Genomic_DNA"/>
</dbReference>
<dbReference type="InterPro" id="IPR029060">
    <property type="entry name" value="PIN-like_dom_sf"/>
</dbReference>
<dbReference type="InterPro" id="IPR002716">
    <property type="entry name" value="PIN_dom"/>
</dbReference>
<dbReference type="PANTHER" id="PTHR34610:SF4">
    <property type="entry name" value="SLL8027 PROTEIN"/>
    <property type="match status" value="1"/>
</dbReference>
<comment type="caution">
    <text evidence="2">The sequence shown here is derived from an EMBL/GenBank/DDBJ whole genome shotgun (WGS) entry which is preliminary data.</text>
</comment>
<protein>
    <submittedName>
        <fullName evidence="2">Putative toxin-antitoxin system toxin component, PIN family</fullName>
    </submittedName>
</protein>
<dbReference type="Pfam" id="PF13470">
    <property type="entry name" value="PIN_3"/>
    <property type="match status" value="1"/>
</dbReference>
<sequence length="144" mass="16022">MTPPRVVLDTNLALSALVFANGRLSALRRAWQNGRFLPLVSRATTAELMRVLAYPKFRLTADEQRDLLADYLPWCETLRIPEPPPPVPPCRDPFDEPFLLLALAGWADFLVTGDRDLLALDGTLPCPIHNADTFLATLAANQQE</sequence>
<dbReference type="RefSeq" id="WP_136383845.1">
    <property type="nucleotide sequence ID" value="NZ_SSOD01000003.1"/>
</dbReference>
<dbReference type="Proteomes" id="UP000307956">
    <property type="component" value="Unassembled WGS sequence"/>
</dbReference>
<dbReference type="InterPro" id="IPR002850">
    <property type="entry name" value="PIN_toxin-like"/>
</dbReference>
<evidence type="ECO:0000259" key="1">
    <source>
        <dbReference type="Pfam" id="PF13470"/>
    </source>
</evidence>
<reference evidence="2 3" key="1">
    <citation type="submission" date="2019-04" db="EMBL/GenBank/DDBJ databases">
        <title>Azoarcus rhizosphaerae sp. nov. isolated from rhizosphere of Ficus religiosa.</title>
        <authorList>
            <person name="Lin S.-Y."/>
            <person name="Hameed A."/>
            <person name="Hsu Y.-H."/>
            <person name="Young C.-C."/>
        </authorList>
    </citation>
    <scope>NUCLEOTIDE SEQUENCE [LARGE SCALE GENOMIC DNA]</scope>
    <source>
        <strain evidence="2 3">CC-YHH848</strain>
    </source>
</reference>
<name>A0A4S4AUD7_9RHOO</name>
<dbReference type="SUPFAM" id="SSF88723">
    <property type="entry name" value="PIN domain-like"/>
    <property type="match status" value="1"/>
</dbReference>
<proteinExistence type="predicted"/>
<dbReference type="PANTHER" id="PTHR34610">
    <property type="entry name" value="SSL7007 PROTEIN"/>
    <property type="match status" value="1"/>
</dbReference>
<organism evidence="2 3">
    <name type="scientific">Pseudothauera rhizosphaerae</name>
    <dbReference type="NCBI Taxonomy" id="2565932"/>
    <lineage>
        <taxon>Bacteria</taxon>
        <taxon>Pseudomonadati</taxon>
        <taxon>Pseudomonadota</taxon>
        <taxon>Betaproteobacteria</taxon>
        <taxon>Rhodocyclales</taxon>
        <taxon>Zoogloeaceae</taxon>
        <taxon>Pseudothauera</taxon>
    </lineage>
</organism>
<keyword evidence="3" id="KW-1185">Reference proteome</keyword>
<feature type="domain" description="PIN" evidence="1">
    <location>
        <begin position="5"/>
        <end position="116"/>
    </location>
</feature>
<evidence type="ECO:0000313" key="2">
    <source>
        <dbReference type="EMBL" id="THF63394.1"/>
    </source>
</evidence>
<dbReference type="NCBIfam" id="TIGR00305">
    <property type="entry name" value="putative toxin-antitoxin system toxin component, PIN family"/>
    <property type="match status" value="1"/>
</dbReference>